<evidence type="ECO:0000259" key="3">
    <source>
        <dbReference type="PROSITE" id="PS51819"/>
    </source>
</evidence>
<dbReference type="NCBIfam" id="TIGR03081">
    <property type="entry name" value="metmalonyl_epim"/>
    <property type="match status" value="1"/>
</dbReference>
<dbReference type="Pfam" id="PF13669">
    <property type="entry name" value="Glyoxalase_4"/>
    <property type="match status" value="1"/>
</dbReference>
<protein>
    <submittedName>
        <fullName evidence="4">Methylmalonyl-CoA epimerase</fullName>
        <ecNumber evidence="4">5.1.99.1</ecNumber>
    </submittedName>
</protein>
<organism evidence="4 5">
    <name type="scientific">Algoriphagus pacificus</name>
    <dbReference type="NCBI Taxonomy" id="2811234"/>
    <lineage>
        <taxon>Bacteria</taxon>
        <taxon>Pseudomonadati</taxon>
        <taxon>Bacteroidota</taxon>
        <taxon>Cytophagia</taxon>
        <taxon>Cytophagales</taxon>
        <taxon>Cyclobacteriaceae</taxon>
        <taxon>Algoriphagus</taxon>
    </lineage>
</organism>
<dbReference type="PANTHER" id="PTHR43048">
    <property type="entry name" value="METHYLMALONYL-COA EPIMERASE"/>
    <property type="match status" value="1"/>
</dbReference>
<dbReference type="SUPFAM" id="SSF54593">
    <property type="entry name" value="Glyoxalase/Bleomycin resistance protein/Dihydroxybiphenyl dioxygenase"/>
    <property type="match status" value="1"/>
</dbReference>
<name>A0ABS3CF35_9BACT</name>
<comment type="caution">
    <text evidence="4">The sequence shown here is derived from an EMBL/GenBank/DDBJ whole genome shotgun (WGS) entry which is preliminary data.</text>
</comment>
<keyword evidence="5" id="KW-1185">Reference proteome</keyword>
<evidence type="ECO:0000256" key="1">
    <source>
        <dbReference type="ARBA" id="ARBA00009308"/>
    </source>
</evidence>
<reference evidence="4 5" key="1">
    <citation type="submission" date="2021-03" db="EMBL/GenBank/DDBJ databases">
        <title>novel species isolated from a fishpond in China.</title>
        <authorList>
            <person name="Lu H."/>
            <person name="Cai Z."/>
        </authorList>
    </citation>
    <scope>NUCLEOTIDE SEQUENCE [LARGE SCALE GENOMIC DNA]</scope>
    <source>
        <strain evidence="4 5">YJ13C</strain>
    </source>
</reference>
<gene>
    <name evidence="4" type="primary">mce</name>
    <name evidence="4" type="ORF">J0A69_09740</name>
</gene>
<keyword evidence="4" id="KW-0413">Isomerase</keyword>
<evidence type="ECO:0000313" key="5">
    <source>
        <dbReference type="Proteomes" id="UP000664480"/>
    </source>
</evidence>
<accession>A0ABS3CF35</accession>
<keyword evidence="2" id="KW-0479">Metal-binding</keyword>
<evidence type="ECO:0000313" key="4">
    <source>
        <dbReference type="EMBL" id="MBN7815712.1"/>
    </source>
</evidence>
<feature type="domain" description="VOC" evidence="3">
    <location>
        <begin position="3"/>
        <end position="131"/>
    </location>
</feature>
<dbReference type="InterPro" id="IPR037523">
    <property type="entry name" value="VOC_core"/>
</dbReference>
<dbReference type="PROSITE" id="PS51819">
    <property type="entry name" value="VOC"/>
    <property type="match status" value="1"/>
</dbReference>
<dbReference type="GO" id="GO:0004493">
    <property type="term" value="F:methylmalonyl-CoA epimerase activity"/>
    <property type="evidence" value="ECO:0007669"/>
    <property type="project" value="UniProtKB-EC"/>
</dbReference>
<dbReference type="CDD" id="cd07249">
    <property type="entry name" value="MMCE"/>
    <property type="match status" value="1"/>
</dbReference>
<dbReference type="RefSeq" id="WP_206586365.1">
    <property type="nucleotide sequence ID" value="NZ_JAFKCU010000002.1"/>
</dbReference>
<dbReference type="PANTHER" id="PTHR43048:SF3">
    <property type="entry name" value="METHYLMALONYL-COA EPIMERASE, MITOCHONDRIAL"/>
    <property type="match status" value="1"/>
</dbReference>
<dbReference type="InterPro" id="IPR029068">
    <property type="entry name" value="Glyas_Bleomycin-R_OHBP_Dase"/>
</dbReference>
<proteinExistence type="inferred from homology"/>
<sequence length="152" mass="16953">MRKIEHIGIAVADLEKSNALFASLLGKEHFKTEIVDGEGVETSFFQVGQTKVELLQAIRPDSPISKFIERKSEGVHHIAFDVEDIQAEVERLKNEGFEILNETPKLGADNKLVVFLHPRSTNGVLVELCQEISEGSRSKQSQKTVNSKQGRL</sequence>
<dbReference type="InterPro" id="IPR051785">
    <property type="entry name" value="MMCE/EMCE_epimerase"/>
</dbReference>
<dbReference type="Gene3D" id="3.10.180.10">
    <property type="entry name" value="2,3-Dihydroxybiphenyl 1,2-Dioxygenase, domain 1"/>
    <property type="match status" value="1"/>
</dbReference>
<evidence type="ECO:0000256" key="2">
    <source>
        <dbReference type="ARBA" id="ARBA00022723"/>
    </source>
</evidence>
<comment type="similarity">
    <text evidence="1">Belongs to the methylmalonyl-CoA epimerase family.</text>
</comment>
<dbReference type="EMBL" id="JAFKCU010000002">
    <property type="protein sequence ID" value="MBN7815712.1"/>
    <property type="molecule type" value="Genomic_DNA"/>
</dbReference>
<dbReference type="EC" id="5.1.99.1" evidence="4"/>
<dbReference type="Proteomes" id="UP000664480">
    <property type="component" value="Unassembled WGS sequence"/>
</dbReference>
<dbReference type="InterPro" id="IPR017515">
    <property type="entry name" value="MeMalonyl-CoA_epimerase"/>
</dbReference>